<evidence type="ECO:0000256" key="16">
    <source>
        <dbReference type="ARBA" id="ARBA00023209"/>
    </source>
</evidence>
<evidence type="ECO:0000256" key="23">
    <source>
        <dbReference type="ARBA" id="ARBA00033406"/>
    </source>
</evidence>
<evidence type="ECO:0000256" key="13">
    <source>
        <dbReference type="ARBA" id="ARBA00022989"/>
    </source>
</evidence>
<dbReference type="Proteomes" id="UP000011747">
    <property type="component" value="Unassembled WGS sequence"/>
</dbReference>
<dbReference type="EMBL" id="ACWF01000120">
    <property type="protein sequence ID" value="EHL76916.1"/>
    <property type="molecule type" value="Genomic_DNA"/>
</dbReference>
<comment type="pathway">
    <text evidence="4">Lipid metabolism.</text>
</comment>
<proteinExistence type="inferred from homology"/>
<reference evidence="25 26" key="1">
    <citation type="submission" date="2011-09" db="EMBL/GenBank/DDBJ databases">
        <title>The Genome Sequence of Bacillus smithii 7_3_47FAA.</title>
        <authorList>
            <consortium name="The Broad Institute Genome Sequencing Platform"/>
            <person name="Earl A."/>
            <person name="Ward D."/>
            <person name="Feldgarden M."/>
            <person name="Gevers D."/>
            <person name="Daigneault M."/>
            <person name="Strauss J."/>
            <person name="Allen-Vercoe E."/>
            <person name="Young S.K."/>
            <person name="Zeng Q."/>
            <person name="Gargeya S."/>
            <person name="Fitzgerald M."/>
            <person name="Haas B."/>
            <person name="Abouelleil A."/>
            <person name="Alvarado L."/>
            <person name="Arachchi H.M."/>
            <person name="Berlin A."/>
            <person name="Brown A."/>
            <person name="Chapman S.B."/>
            <person name="Chen Z."/>
            <person name="Dunbar C."/>
            <person name="Freedman E."/>
            <person name="Gearin G."/>
            <person name="Goldberg J."/>
            <person name="Griggs A."/>
            <person name="Gujja S."/>
            <person name="Heiman D."/>
            <person name="Howarth C."/>
            <person name="Larson L."/>
            <person name="Lui A."/>
            <person name="MacDonald P.J.P."/>
            <person name="Montmayeur A."/>
            <person name="Murphy C."/>
            <person name="Neiman D."/>
            <person name="Pearson M."/>
            <person name="Priest M."/>
            <person name="Roberts A."/>
            <person name="Saif S."/>
            <person name="Shea T."/>
            <person name="Shenoy N."/>
            <person name="Sisk P."/>
            <person name="Stolte C."/>
            <person name="Sykes S."/>
            <person name="Wortman J."/>
            <person name="Nusbaum C."/>
            <person name="Birren B."/>
        </authorList>
    </citation>
    <scope>NUCLEOTIDE SEQUENCE [LARGE SCALE GENOMIC DNA]</scope>
    <source>
        <strain evidence="25 26">7_3_47FAA</strain>
    </source>
</reference>
<evidence type="ECO:0000256" key="18">
    <source>
        <dbReference type="ARBA" id="ARBA00029893"/>
    </source>
</evidence>
<evidence type="ECO:0000256" key="19">
    <source>
        <dbReference type="ARBA" id="ARBA00031825"/>
    </source>
</evidence>
<evidence type="ECO:0000256" key="9">
    <source>
        <dbReference type="ARBA" id="ARBA00022516"/>
    </source>
</evidence>
<comment type="subcellular location">
    <subcellularLocation>
        <location evidence="2">Cell membrane</location>
        <topology evidence="2">Multi-pass membrane protein</topology>
    </subcellularLocation>
</comment>
<evidence type="ECO:0000256" key="17">
    <source>
        <dbReference type="ARBA" id="ARBA00023264"/>
    </source>
</evidence>
<evidence type="ECO:0000256" key="2">
    <source>
        <dbReference type="ARBA" id="ARBA00004651"/>
    </source>
</evidence>
<evidence type="ECO:0000256" key="22">
    <source>
        <dbReference type="ARBA" id="ARBA00032743"/>
    </source>
</evidence>
<evidence type="ECO:0000256" key="24">
    <source>
        <dbReference type="SAM" id="Phobius"/>
    </source>
</evidence>
<dbReference type="RefSeq" id="WP_003354615.1">
    <property type="nucleotide sequence ID" value="NZ_JH414757.1"/>
</dbReference>
<evidence type="ECO:0000313" key="26">
    <source>
        <dbReference type="Proteomes" id="UP000011747"/>
    </source>
</evidence>
<keyword evidence="13 24" id="KW-1133">Transmembrane helix</keyword>
<feature type="transmembrane region" description="Helical" evidence="24">
    <location>
        <begin position="199"/>
        <end position="219"/>
    </location>
</feature>
<evidence type="ECO:0000256" key="14">
    <source>
        <dbReference type="ARBA" id="ARBA00023098"/>
    </source>
</evidence>
<comment type="similarity">
    <text evidence="5">Belongs to the CDS family.</text>
</comment>
<evidence type="ECO:0000256" key="10">
    <source>
        <dbReference type="ARBA" id="ARBA00022679"/>
    </source>
</evidence>
<feature type="transmembrane region" description="Helical" evidence="24">
    <location>
        <begin position="174"/>
        <end position="193"/>
    </location>
</feature>
<feature type="transmembrane region" description="Helical" evidence="24">
    <location>
        <begin position="77"/>
        <end position="95"/>
    </location>
</feature>
<dbReference type="PANTHER" id="PTHR46382:SF1">
    <property type="entry name" value="PHOSPHATIDATE CYTIDYLYLTRANSFERASE"/>
    <property type="match status" value="1"/>
</dbReference>
<keyword evidence="14" id="KW-0443">Lipid metabolism</keyword>
<protein>
    <recommendedName>
        <fullName evidence="7">Phosphatidate cytidylyltransferase</fullName>
        <ecNumber evidence="6">2.7.7.41</ecNumber>
    </recommendedName>
    <alternativeName>
        <fullName evidence="20">CDP-DAG synthase</fullName>
    </alternativeName>
    <alternativeName>
        <fullName evidence="22">CDP-DG synthase</fullName>
    </alternativeName>
    <alternativeName>
        <fullName evidence="18">CDP-diacylglycerol synthase</fullName>
    </alternativeName>
    <alternativeName>
        <fullName evidence="21">CDP-diglyceride pyrophosphorylase</fullName>
    </alternativeName>
    <alternativeName>
        <fullName evidence="23">CDP-diglyceride synthase</fullName>
    </alternativeName>
    <alternativeName>
        <fullName evidence="19">CTP:phosphatidate cytidylyltransferase</fullName>
    </alternativeName>
</protein>
<dbReference type="GO" id="GO:0005886">
    <property type="term" value="C:plasma membrane"/>
    <property type="evidence" value="ECO:0007669"/>
    <property type="project" value="UniProtKB-SubCell"/>
</dbReference>
<keyword evidence="17" id="KW-1208">Phospholipid metabolism</keyword>
<feature type="transmembrane region" description="Helical" evidence="24">
    <location>
        <begin position="132"/>
        <end position="153"/>
    </location>
</feature>
<dbReference type="AlphaFoldDB" id="G9QMU5"/>
<evidence type="ECO:0000256" key="3">
    <source>
        <dbReference type="ARBA" id="ARBA00005119"/>
    </source>
</evidence>
<dbReference type="PANTHER" id="PTHR46382">
    <property type="entry name" value="PHOSPHATIDATE CYTIDYLYLTRANSFERASE"/>
    <property type="match status" value="1"/>
</dbReference>
<evidence type="ECO:0000313" key="25">
    <source>
        <dbReference type="EMBL" id="EHL76916.1"/>
    </source>
</evidence>
<evidence type="ECO:0000256" key="8">
    <source>
        <dbReference type="ARBA" id="ARBA00022475"/>
    </source>
</evidence>
<keyword evidence="10" id="KW-0808">Transferase</keyword>
<dbReference type="GO" id="GO:0016024">
    <property type="term" value="P:CDP-diacylglycerol biosynthetic process"/>
    <property type="evidence" value="ECO:0007669"/>
    <property type="project" value="TreeGrafter"/>
</dbReference>
<keyword evidence="12" id="KW-0548">Nucleotidyltransferase</keyword>
<keyword evidence="15 24" id="KW-0472">Membrane</keyword>
<organism evidence="25 26">
    <name type="scientific">Bacillus smithii 7_3_47FAA</name>
    <dbReference type="NCBI Taxonomy" id="665952"/>
    <lineage>
        <taxon>Bacteria</taxon>
        <taxon>Bacillati</taxon>
        <taxon>Bacillota</taxon>
        <taxon>Bacilli</taxon>
        <taxon>Bacillales</taxon>
        <taxon>Bacillaceae</taxon>
        <taxon>Bacillus</taxon>
    </lineage>
</organism>
<gene>
    <name evidence="25" type="ORF">HMPREF1015_00862</name>
</gene>
<evidence type="ECO:0000256" key="15">
    <source>
        <dbReference type="ARBA" id="ARBA00023136"/>
    </source>
</evidence>
<accession>G9QMU5</accession>
<evidence type="ECO:0000256" key="6">
    <source>
        <dbReference type="ARBA" id="ARBA00012487"/>
    </source>
</evidence>
<dbReference type="Pfam" id="PF01148">
    <property type="entry name" value="CTP_transf_1"/>
    <property type="match status" value="1"/>
</dbReference>
<evidence type="ECO:0000256" key="21">
    <source>
        <dbReference type="ARBA" id="ARBA00032396"/>
    </source>
</evidence>
<evidence type="ECO:0000256" key="7">
    <source>
        <dbReference type="ARBA" id="ARBA00019373"/>
    </source>
</evidence>
<keyword evidence="26" id="KW-1185">Reference proteome</keyword>
<dbReference type="EC" id="2.7.7.41" evidence="6"/>
<evidence type="ECO:0000256" key="20">
    <source>
        <dbReference type="ARBA" id="ARBA00032253"/>
    </source>
</evidence>
<comment type="caution">
    <text evidence="25">The sequence shown here is derived from an EMBL/GenBank/DDBJ whole genome shotgun (WGS) entry which is preliminary data.</text>
</comment>
<comment type="pathway">
    <text evidence="3">Phospholipid metabolism; CDP-diacylglycerol biosynthesis; CDP-diacylglycerol from sn-glycerol 3-phosphate: step 3/3.</text>
</comment>
<comment type="catalytic activity">
    <reaction evidence="1">
        <text>a 1,2-diacyl-sn-glycero-3-phosphate + CTP + H(+) = a CDP-1,2-diacyl-sn-glycerol + diphosphate</text>
        <dbReference type="Rhea" id="RHEA:16229"/>
        <dbReference type="ChEBI" id="CHEBI:15378"/>
        <dbReference type="ChEBI" id="CHEBI:33019"/>
        <dbReference type="ChEBI" id="CHEBI:37563"/>
        <dbReference type="ChEBI" id="CHEBI:58332"/>
        <dbReference type="ChEBI" id="CHEBI:58608"/>
        <dbReference type="EC" id="2.7.7.41"/>
    </reaction>
</comment>
<sequence length="262" mass="29635">MKQRFITGVIAAAIFLPIVLYGGWPFLILTYLMASVGLYEALKMKKIRLLSLESVIPFIMLWLLLIPNRYENLIEKWGYHKLELLLFLVLIYLMYTVVTKNRFTFDDAAFGVLSALYVGFGFYYLIETRNAGVAYVFLALFIIWATDIGAYLIGRSFGKKKLWPEISPKKTVEGFFGGILSACVVAFVFPFSIHLEVPLAKLLIAALVMAVFGQIGDLVESALKRHYNIKDSGNILPGHGGILDRCDSWLFVLPLIHIFHII</sequence>
<evidence type="ECO:0000256" key="5">
    <source>
        <dbReference type="ARBA" id="ARBA00010185"/>
    </source>
</evidence>
<dbReference type="PATRIC" id="fig|665952.3.peg.2425"/>
<feature type="transmembrane region" description="Helical" evidence="24">
    <location>
        <begin position="46"/>
        <end position="65"/>
    </location>
</feature>
<keyword evidence="9" id="KW-0444">Lipid biosynthesis</keyword>
<evidence type="ECO:0000256" key="12">
    <source>
        <dbReference type="ARBA" id="ARBA00022695"/>
    </source>
</evidence>
<feature type="transmembrane region" description="Helical" evidence="24">
    <location>
        <begin position="6"/>
        <end position="34"/>
    </location>
</feature>
<feature type="transmembrane region" description="Helical" evidence="24">
    <location>
        <begin position="107"/>
        <end position="126"/>
    </location>
</feature>
<evidence type="ECO:0000256" key="1">
    <source>
        <dbReference type="ARBA" id="ARBA00001698"/>
    </source>
</evidence>
<dbReference type="GO" id="GO:0004605">
    <property type="term" value="F:phosphatidate cytidylyltransferase activity"/>
    <property type="evidence" value="ECO:0007669"/>
    <property type="project" value="UniProtKB-EC"/>
</dbReference>
<evidence type="ECO:0000256" key="11">
    <source>
        <dbReference type="ARBA" id="ARBA00022692"/>
    </source>
</evidence>
<keyword evidence="8" id="KW-1003">Cell membrane</keyword>
<name>G9QMU5_9BACI</name>
<keyword evidence="16" id="KW-0594">Phospholipid biosynthesis</keyword>
<dbReference type="HOGENOM" id="CLU_037294_2_2_9"/>
<evidence type="ECO:0000256" key="4">
    <source>
        <dbReference type="ARBA" id="ARBA00005189"/>
    </source>
</evidence>
<keyword evidence="11 24" id="KW-0812">Transmembrane</keyword>